<dbReference type="AlphaFoldDB" id="A0A2T7PK24"/>
<reference evidence="1 2" key="1">
    <citation type="submission" date="2018-04" db="EMBL/GenBank/DDBJ databases">
        <title>The genome of golden apple snail Pomacea canaliculata provides insight into stress tolerance and invasive adaptation.</title>
        <authorList>
            <person name="Liu C."/>
            <person name="Liu B."/>
            <person name="Ren Y."/>
            <person name="Zhang Y."/>
            <person name="Wang H."/>
            <person name="Li S."/>
            <person name="Jiang F."/>
            <person name="Yin L."/>
            <person name="Zhang G."/>
            <person name="Qian W."/>
            <person name="Fan W."/>
        </authorList>
    </citation>
    <scope>NUCLEOTIDE SEQUENCE [LARGE SCALE GENOMIC DNA]</scope>
    <source>
        <strain evidence="1">SZHN2017</strain>
        <tissue evidence="1">Muscle</tissue>
    </source>
</reference>
<dbReference type="Proteomes" id="UP000245119">
    <property type="component" value="Linkage Group LG3"/>
</dbReference>
<evidence type="ECO:0000313" key="1">
    <source>
        <dbReference type="EMBL" id="PVD33742.1"/>
    </source>
</evidence>
<proteinExistence type="predicted"/>
<organism evidence="1 2">
    <name type="scientific">Pomacea canaliculata</name>
    <name type="common">Golden apple snail</name>
    <dbReference type="NCBI Taxonomy" id="400727"/>
    <lineage>
        <taxon>Eukaryota</taxon>
        <taxon>Metazoa</taxon>
        <taxon>Spiralia</taxon>
        <taxon>Lophotrochozoa</taxon>
        <taxon>Mollusca</taxon>
        <taxon>Gastropoda</taxon>
        <taxon>Caenogastropoda</taxon>
        <taxon>Architaenioglossa</taxon>
        <taxon>Ampullarioidea</taxon>
        <taxon>Ampullariidae</taxon>
        <taxon>Pomacea</taxon>
    </lineage>
</organism>
<comment type="caution">
    <text evidence="1">The sequence shown here is derived from an EMBL/GenBank/DDBJ whole genome shotgun (WGS) entry which is preliminary data.</text>
</comment>
<accession>A0A2T7PK24</accession>
<dbReference type="EMBL" id="PZQS01000003">
    <property type="protein sequence ID" value="PVD33742.1"/>
    <property type="molecule type" value="Genomic_DNA"/>
</dbReference>
<protein>
    <submittedName>
        <fullName evidence="1">Uncharacterized protein</fullName>
    </submittedName>
</protein>
<evidence type="ECO:0000313" key="2">
    <source>
        <dbReference type="Proteomes" id="UP000245119"/>
    </source>
</evidence>
<name>A0A2T7PK24_POMCA</name>
<gene>
    <name evidence="1" type="ORF">C0Q70_05002</name>
</gene>
<keyword evidence="2" id="KW-1185">Reference proteome</keyword>
<sequence length="79" mass="9132">MLGVGISLIPYTLDPRGQEAEKMVQEVLRNAQLFRQKHLIVCSPRDARDRLIHLVLRMARLFDLTTSEDQVIVIVDPEY</sequence>